<dbReference type="SUPFAM" id="SSF55347">
    <property type="entry name" value="Glyceraldehyde-3-phosphate dehydrogenase-like, C-terminal domain"/>
    <property type="match status" value="1"/>
</dbReference>
<dbReference type="Gene3D" id="3.30.360.10">
    <property type="entry name" value="Dihydrodipicolinate Reductase, domain 2"/>
    <property type="match status" value="1"/>
</dbReference>
<dbReference type="Gene3D" id="3.40.50.720">
    <property type="entry name" value="NAD(P)-binding Rossmann-like Domain"/>
    <property type="match status" value="1"/>
</dbReference>
<dbReference type="GO" id="GO:0016491">
    <property type="term" value="F:oxidoreductase activity"/>
    <property type="evidence" value="ECO:0007669"/>
    <property type="project" value="UniProtKB-KW"/>
</dbReference>
<evidence type="ECO:0000259" key="5">
    <source>
        <dbReference type="Pfam" id="PF22725"/>
    </source>
</evidence>
<dbReference type="Pfam" id="PF01408">
    <property type="entry name" value="GFO_IDH_MocA"/>
    <property type="match status" value="1"/>
</dbReference>
<evidence type="ECO:0000313" key="6">
    <source>
        <dbReference type="EMBL" id="ROZ61930.1"/>
    </source>
</evidence>
<dbReference type="EMBL" id="RKMF01000016">
    <property type="protein sequence ID" value="ROZ61930.1"/>
    <property type="molecule type" value="Genomic_DNA"/>
</dbReference>
<evidence type="ECO:0000256" key="3">
    <source>
        <dbReference type="ARBA" id="ARBA00023027"/>
    </source>
</evidence>
<name>A0A3N4A180_9MICC</name>
<feature type="domain" description="GFO/IDH/MocA-like oxidoreductase" evidence="5">
    <location>
        <begin position="183"/>
        <end position="298"/>
    </location>
</feature>
<dbReference type="InterPro" id="IPR036291">
    <property type="entry name" value="NAD(P)-bd_dom_sf"/>
</dbReference>
<reference evidence="6 7" key="1">
    <citation type="submission" date="2018-10" db="EMBL/GenBank/DDBJ databases">
        <title>Kocuria sp. M5W7-7, whole genome shotgun sequence.</title>
        <authorList>
            <person name="Tuo L."/>
        </authorList>
    </citation>
    <scope>NUCLEOTIDE SEQUENCE [LARGE SCALE GENOMIC DNA]</scope>
    <source>
        <strain evidence="6 7">M5W7-7</strain>
    </source>
</reference>
<gene>
    <name evidence="6" type="ORF">EDL96_11630</name>
</gene>
<organism evidence="6 7">
    <name type="scientific">Kocuria soli</name>
    <dbReference type="NCBI Taxonomy" id="2485125"/>
    <lineage>
        <taxon>Bacteria</taxon>
        <taxon>Bacillati</taxon>
        <taxon>Actinomycetota</taxon>
        <taxon>Actinomycetes</taxon>
        <taxon>Micrococcales</taxon>
        <taxon>Micrococcaceae</taxon>
        <taxon>Kocuria</taxon>
    </lineage>
</organism>
<dbReference type="SUPFAM" id="SSF51735">
    <property type="entry name" value="NAD(P)-binding Rossmann-fold domains"/>
    <property type="match status" value="1"/>
</dbReference>
<dbReference type="InterPro" id="IPR000683">
    <property type="entry name" value="Gfo/Idh/MocA-like_OxRdtase_N"/>
</dbReference>
<dbReference type="AlphaFoldDB" id="A0A3N4A180"/>
<dbReference type="Proteomes" id="UP000270616">
    <property type="component" value="Unassembled WGS sequence"/>
</dbReference>
<keyword evidence="2" id="KW-0560">Oxidoreductase</keyword>
<dbReference type="PANTHER" id="PTHR22604">
    <property type="entry name" value="OXIDOREDUCTASES"/>
    <property type="match status" value="1"/>
</dbReference>
<dbReference type="GO" id="GO:0000166">
    <property type="term" value="F:nucleotide binding"/>
    <property type="evidence" value="ECO:0007669"/>
    <property type="project" value="InterPro"/>
</dbReference>
<dbReference type="InterPro" id="IPR050984">
    <property type="entry name" value="Gfo/Idh/MocA_domain"/>
</dbReference>
<keyword evidence="3" id="KW-0520">NAD</keyword>
<dbReference type="Pfam" id="PF22725">
    <property type="entry name" value="GFO_IDH_MocA_C3"/>
    <property type="match status" value="1"/>
</dbReference>
<comment type="caution">
    <text evidence="6">The sequence shown here is derived from an EMBL/GenBank/DDBJ whole genome shotgun (WGS) entry which is preliminary data.</text>
</comment>
<dbReference type="InterPro" id="IPR055170">
    <property type="entry name" value="GFO_IDH_MocA-like_dom"/>
</dbReference>
<feature type="domain" description="Gfo/Idh/MocA-like oxidoreductase N-terminal" evidence="4">
    <location>
        <begin position="51"/>
        <end position="173"/>
    </location>
</feature>
<sequence>MWPWTSLTSTQLTAARPPTDIHLAPFARTGLDAPHLDSPLDPTHDGAEPLGWGVVGPGSIAERVVPDIARLPDARLIAVSSRSPERARAFADRHGFRHAHGDTAGRTGLEALAADPEVDVVYVASPHGYHHTHVSTLLKAGKHVVCEKALAITAREVEDLIRIAGAQGVLLMEAVWTAMTPGFRRAMHLVADGAIGTVHGVTGSIGFNIPPDPGHRLFAPEDGGGVTLDMLVYPLLWSDPVQGEILSRSVLGHLGPTEVDDDLAVQLRREHGWAQLSATLTRVPTTGIALSGTHGWLRADGRLHNPPRLEVMTTDRLQAGGEPLVEEITVIGAGYVPQFREATRCIRQGLTESPFVPWELSRVRARLFDDIRADIGLRLPHDEQQAR</sequence>
<evidence type="ECO:0000313" key="7">
    <source>
        <dbReference type="Proteomes" id="UP000270616"/>
    </source>
</evidence>
<accession>A0A3N4A180</accession>
<evidence type="ECO:0000256" key="1">
    <source>
        <dbReference type="ARBA" id="ARBA00010928"/>
    </source>
</evidence>
<proteinExistence type="inferred from homology"/>
<comment type="similarity">
    <text evidence="1">Belongs to the Gfo/Idh/MocA family.</text>
</comment>
<keyword evidence="7" id="KW-1185">Reference proteome</keyword>
<evidence type="ECO:0000256" key="2">
    <source>
        <dbReference type="ARBA" id="ARBA00023002"/>
    </source>
</evidence>
<evidence type="ECO:0000259" key="4">
    <source>
        <dbReference type="Pfam" id="PF01408"/>
    </source>
</evidence>
<protein>
    <submittedName>
        <fullName evidence="6">Gfo/Idh/MocA family oxidoreductase</fullName>
    </submittedName>
</protein>
<dbReference type="PANTHER" id="PTHR22604:SF105">
    <property type="entry name" value="TRANS-1,2-DIHYDROBENZENE-1,2-DIOL DEHYDROGENASE"/>
    <property type="match status" value="1"/>
</dbReference>